<evidence type="ECO:0000256" key="9">
    <source>
        <dbReference type="ARBA" id="ARBA00022679"/>
    </source>
</evidence>
<dbReference type="CDD" id="cd00130">
    <property type="entry name" value="PAS"/>
    <property type="match status" value="1"/>
</dbReference>
<dbReference type="PANTHER" id="PTHR45453:SF1">
    <property type="entry name" value="PHOSPHATE REGULON SENSOR PROTEIN PHOR"/>
    <property type="match status" value="1"/>
</dbReference>
<dbReference type="EMBL" id="JTJM01000013">
    <property type="protein sequence ID" value="OBW92937.1"/>
    <property type="molecule type" value="Genomic_DNA"/>
</dbReference>
<keyword evidence="12" id="KW-0418">Kinase</keyword>
<sequence>MKLNISLKHLIIEIILISLAAFLFSLFSENFLFWLLVFLILLLIWHHYNEYRLLELLNPNKPPKQIKALTAIEHISRTAAYYNQTSRREKVKTLRLLSKLNKNIQYLPDAIIICEHNGDISWCNQVAQEMFEFVWDKKNEKNIFKVIFYPEFKHYFRQPRLSKRNRPLVLLTHNKRYIEFNLNSYDSESYLIVARDVTSFIRLMHSRQTFLSNMNHELRTPLTVLQGYLEMLDGDLDNPQLQQKAIQAMKEQSQRMANLLQQLSLLAKIENINNAEHELVDLSQLVLSFQKNTDIINHAQQHIIFSVTPDIKMMGDEHQLQSAVSNLIYNAIRHAGDQATIEISLHPCKQGVRFSVKDNGIGIETQHLAHLTERFYRVDESRSNKTGGSGLGLAIVKHALEQHHTVLEINSEIGKGSEFSFIIKSDLLVTNQD</sequence>
<evidence type="ECO:0000256" key="1">
    <source>
        <dbReference type="ARBA" id="ARBA00000085"/>
    </source>
</evidence>
<keyword evidence="14 19" id="KW-1133">Transmembrane helix</keyword>
<evidence type="ECO:0000256" key="4">
    <source>
        <dbReference type="ARBA" id="ARBA00019665"/>
    </source>
</evidence>
<keyword evidence="5" id="KW-0813">Transport</keyword>
<dbReference type="RefSeq" id="WP_065238969.1">
    <property type="nucleotide sequence ID" value="NZ_JTJM01000013.1"/>
</dbReference>
<evidence type="ECO:0000256" key="7">
    <source>
        <dbReference type="ARBA" id="ARBA00022553"/>
    </source>
</evidence>
<dbReference type="Gene3D" id="3.30.565.10">
    <property type="entry name" value="Histidine kinase-like ATPase, C-terminal domain"/>
    <property type="match status" value="1"/>
</dbReference>
<dbReference type="PANTHER" id="PTHR45453">
    <property type="entry name" value="PHOSPHATE REGULON SENSOR PROTEIN PHOR"/>
    <property type="match status" value="1"/>
</dbReference>
<dbReference type="SMART" id="SM00388">
    <property type="entry name" value="HisKA"/>
    <property type="match status" value="1"/>
</dbReference>
<dbReference type="InterPro" id="IPR021766">
    <property type="entry name" value="PhoR_N"/>
</dbReference>
<dbReference type="Pfam" id="PF02518">
    <property type="entry name" value="HATPase_c"/>
    <property type="match status" value="1"/>
</dbReference>
<dbReference type="GO" id="GO:0016036">
    <property type="term" value="P:cellular response to phosphate starvation"/>
    <property type="evidence" value="ECO:0007669"/>
    <property type="project" value="TreeGrafter"/>
</dbReference>
<evidence type="ECO:0000256" key="11">
    <source>
        <dbReference type="ARBA" id="ARBA00022741"/>
    </source>
</evidence>
<evidence type="ECO:0000256" key="5">
    <source>
        <dbReference type="ARBA" id="ARBA00022448"/>
    </source>
</evidence>
<dbReference type="InterPro" id="IPR036890">
    <property type="entry name" value="HATPase_C_sf"/>
</dbReference>
<keyword evidence="11" id="KW-0547">Nucleotide-binding</keyword>
<dbReference type="Gene3D" id="1.10.287.130">
    <property type="match status" value="1"/>
</dbReference>
<dbReference type="SUPFAM" id="SSF47384">
    <property type="entry name" value="Homodimeric domain of signal transducing histidine kinase"/>
    <property type="match status" value="1"/>
</dbReference>
<dbReference type="GO" id="GO:0004721">
    <property type="term" value="F:phosphoprotein phosphatase activity"/>
    <property type="evidence" value="ECO:0007669"/>
    <property type="project" value="InterPro"/>
</dbReference>
<reference evidence="21 22" key="1">
    <citation type="submission" date="2014-11" db="EMBL/GenBank/DDBJ databases">
        <title>Pan-genome of Gallibacterium spp.</title>
        <authorList>
            <person name="Kudirkiene E."/>
            <person name="Bojesen A.M."/>
        </authorList>
    </citation>
    <scope>NUCLEOTIDE SEQUENCE [LARGE SCALE GENOMIC DNA]</scope>
    <source>
        <strain evidence="21 22">F151</strain>
    </source>
</reference>
<dbReference type="InterPro" id="IPR035965">
    <property type="entry name" value="PAS-like_dom_sf"/>
</dbReference>
<dbReference type="PRINTS" id="PR00344">
    <property type="entry name" value="BCTRLSENSOR"/>
</dbReference>
<evidence type="ECO:0000313" key="21">
    <source>
        <dbReference type="EMBL" id="OBW92937.1"/>
    </source>
</evidence>
<dbReference type="AlphaFoldDB" id="A0A1A7NRT8"/>
<keyword evidence="7" id="KW-0597">Phosphoprotein</keyword>
<feature type="transmembrane region" description="Helical" evidence="19">
    <location>
        <begin position="7"/>
        <end position="25"/>
    </location>
</feature>
<dbReference type="InterPro" id="IPR003594">
    <property type="entry name" value="HATPase_dom"/>
</dbReference>
<dbReference type="Gene3D" id="3.30.450.20">
    <property type="entry name" value="PAS domain"/>
    <property type="match status" value="1"/>
</dbReference>
<feature type="domain" description="Histidine kinase" evidence="20">
    <location>
        <begin position="213"/>
        <end position="427"/>
    </location>
</feature>
<evidence type="ECO:0000256" key="19">
    <source>
        <dbReference type="SAM" id="Phobius"/>
    </source>
</evidence>
<comment type="subcellular location">
    <subcellularLocation>
        <location evidence="2">Cell membrane</location>
    </subcellularLocation>
</comment>
<keyword evidence="6" id="KW-1003">Cell membrane</keyword>
<dbReference type="Pfam" id="PF11808">
    <property type="entry name" value="PhoR"/>
    <property type="match status" value="1"/>
</dbReference>
<keyword evidence="10 19" id="KW-0812">Transmembrane</keyword>
<organism evidence="21 22">
    <name type="scientific">Gallibacterium genomosp. 3</name>
    <dbReference type="NCBI Taxonomy" id="505345"/>
    <lineage>
        <taxon>Bacteria</taxon>
        <taxon>Pseudomonadati</taxon>
        <taxon>Pseudomonadota</taxon>
        <taxon>Gammaproteobacteria</taxon>
        <taxon>Pasteurellales</taxon>
        <taxon>Pasteurellaceae</taxon>
        <taxon>Gallibacterium</taxon>
    </lineage>
</organism>
<evidence type="ECO:0000256" key="17">
    <source>
        <dbReference type="ARBA" id="ARBA00025207"/>
    </source>
</evidence>
<dbReference type="InterPro" id="IPR000014">
    <property type="entry name" value="PAS"/>
</dbReference>
<dbReference type="Proteomes" id="UP000243558">
    <property type="component" value="Unassembled WGS sequence"/>
</dbReference>
<evidence type="ECO:0000256" key="14">
    <source>
        <dbReference type="ARBA" id="ARBA00022989"/>
    </source>
</evidence>
<dbReference type="GO" id="GO:0000155">
    <property type="term" value="F:phosphorelay sensor kinase activity"/>
    <property type="evidence" value="ECO:0007669"/>
    <property type="project" value="InterPro"/>
</dbReference>
<dbReference type="SMART" id="SM00387">
    <property type="entry name" value="HATPase_c"/>
    <property type="match status" value="1"/>
</dbReference>
<evidence type="ECO:0000256" key="10">
    <source>
        <dbReference type="ARBA" id="ARBA00022692"/>
    </source>
</evidence>
<evidence type="ECO:0000256" key="3">
    <source>
        <dbReference type="ARBA" id="ARBA00012438"/>
    </source>
</evidence>
<keyword evidence="9" id="KW-0808">Transferase</keyword>
<dbReference type="InterPro" id="IPR014310">
    <property type="entry name" value="Sig_transdc_His_kinase_PhoR"/>
</dbReference>
<dbReference type="PATRIC" id="fig|505345.7.peg.697"/>
<evidence type="ECO:0000256" key="2">
    <source>
        <dbReference type="ARBA" id="ARBA00004236"/>
    </source>
</evidence>
<dbReference type="OrthoDB" id="9813151at2"/>
<dbReference type="FunFam" id="3.30.565.10:FF:000006">
    <property type="entry name" value="Sensor histidine kinase WalK"/>
    <property type="match status" value="1"/>
</dbReference>
<comment type="catalytic activity">
    <reaction evidence="1">
        <text>ATP + protein L-histidine = ADP + protein N-phospho-L-histidine.</text>
        <dbReference type="EC" id="2.7.13.3"/>
    </reaction>
</comment>
<evidence type="ECO:0000259" key="20">
    <source>
        <dbReference type="PROSITE" id="PS50109"/>
    </source>
</evidence>
<comment type="function">
    <text evidence="17">Member of the two-component regulatory system PhoR/PhoB involved in the phosphate regulon genes expression. PhoR may function as a membrane-associated protein kinase that phosphorylates PhoB in response to environmental signals.</text>
</comment>
<dbReference type="NCBIfam" id="TIGR02966">
    <property type="entry name" value="phoR_proteo"/>
    <property type="match status" value="1"/>
</dbReference>
<dbReference type="FunFam" id="1.10.287.130:FF:000001">
    <property type="entry name" value="Two-component sensor histidine kinase"/>
    <property type="match status" value="1"/>
</dbReference>
<dbReference type="GO" id="GO:0005886">
    <property type="term" value="C:plasma membrane"/>
    <property type="evidence" value="ECO:0007669"/>
    <property type="project" value="UniProtKB-SubCell"/>
</dbReference>
<keyword evidence="22" id="KW-1185">Reference proteome</keyword>
<evidence type="ECO:0000256" key="12">
    <source>
        <dbReference type="ARBA" id="ARBA00022777"/>
    </source>
</evidence>
<name>A0A1A7NRT8_9PAST</name>
<dbReference type="SUPFAM" id="SSF55785">
    <property type="entry name" value="PYP-like sensor domain (PAS domain)"/>
    <property type="match status" value="1"/>
</dbReference>
<dbReference type="SMART" id="SM00091">
    <property type="entry name" value="PAS"/>
    <property type="match status" value="1"/>
</dbReference>
<protein>
    <recommendedName>
        <fullName evidence="4">Phosphate regulon sensor protein PhoR</fullName>
        <ecNumber evidence="3">2.7.13.3</ecNumber>
    </recommendedName>
</protein>
<dbReference type="CDD" id="cd00082">
    <property type="entry name" value="HisKA"/>
    <property type="match status" value="1"/>
</dbReference>
<dbReference type="InterPro" id="IPR005467">
    <property type="entry name" value="His_kinase_dom"/>
</dbReference>
<dbReference type="GO" id="GO:0006817">
    <property type="term" value="P:phosphate ion transport"/>
    <property type="evidence" value="ECO:0007669"/>
    <property type="project" value="UniProtKB-KW"/>
</dbReference>
<dbReference type="InterPro" id="IPR050351">
    <property type="entry name" value="BphY/WalK/GraS-like"/>
</dbReference>
<dbReference type="EC" id="2.7.13.3" evidence="3"/>
<dbReference type="GO" id="GO:0005524">
    <property type="term" value="F:ATP binding"/>
    <property type="evidence" value="ECO:0007669"/>
    <property type="project" value="UniProtKB-KW"/>
</dbReference>
<dbReference type="InterPro" id="IPR004358">
    <property type="entry name" value="Sig_transdc_His_kin-like_C"/>
</dbReference>
<dbReference type="InterPro" id="IPR013767">
    <property type="entry name" value="PAS_fold"/>
</dbReference>
<dbReference type="SUPFAM" id="SSF55874">
    <property type="entry name" value="ATPase domain of HSP90 chaperone/DNA topoisomerase II/histidine kinase"/>
    <property type="match status" value="1"/>
</dbReference>
<dbReference type="InterPro" id="IPR003661">
    <property type="entry name" value="HisK_dim/P_dom"/>
</dbReference>
<dbReference type="NCBIfam" id="NF008235">
    <property type="entry name" value="PRK11006.1"/>
    <property type="match status" value="1"/>
</dbReference>
<proteinExistence type="predicted"/>
<feature type="transmembrane region" description="Helical" evidence="19">
    <location>
        <begin position="31"/>
        <end position="48"/>
    </location>
</feature>
<dbReference type="InterPro" id="IPR036097">
    <property type="entry name" value="HisK_dim/P_sf"/>
</dbReference>
<dbReference type="GO" id="GO:0006355">
    <property type="term" value="P:regulation of DNA-templated transcription"/>
    <property type="evidence" value="ECO:0007669"/>
    <property type="project" value="InterPro"/>
</dbReference>
<keyword evidence="13" id="KW-0067">ATP-binding</keyword>
<accession>A0A1A7NRT8</accession>
<keyword evidence="15" id="KW-0902">Two-component regulatory system</keyword>
<gene>
    <name evidence="21" type="ORF">QV01_03480</name>
</gene>
<dbReference type="PROSITE" id="PS50109">
    <property type="entry name" value="HIS_KIN"/>
    <property type="match status" value="1"/>
</dbReference>
<evidence type="ECO:0000256" key="15">
    <source>
        <dbReference type="ARBA" id="ARBA00023012"/>
    </source>
</evidence>
<keyword evidence="18" id="KW-0175">Coiled coil</keyword>
<keyword evidence="8" id="KW-0592">Phosphate transport</keyword>
<evidence type="ECO:0000256" key="18">
    <source>
        <dbReference type="SAM" id="Coils"/>
    </source>
</evidence>
<evidence type="ECO:0000256" key="13">
    <source>
        <dbReference type="ARBA" id="ARBA00022840"/>
    </source>
</evidence>
<comment type="caution">
    <text evidence="21">The sequence shown here is derived from an EMBL/GenBank/DDBJ whole genome shotgun (WGS) entry which is preliminary data.</text>
</comment>
<evidence type="ECO:0000256" key="8">
    <source>
        <dbReference type="ARBA" id="ARBA00022592"/>
    </source>
</evidence>
<dbReference type="Pfam" id="PF00512">
    <property type="entry name" value="HisKA"/>
    <property type="match status" value="1"/>
</dbReference>
<feature type="coiled-coil region" evidence="18">
    <location>
        <begin position="242"/>
        <end position="292"/>
    </location>
</feature>
<evidence type="ECO:0000313" key="22">
    <source>
        <dbReference type="Proteomes" id="UP000243558"/>
    </source>
</evidence>
<dbReference type="Pfam" id="PF00989">
    <property type="entry name" value="PAS"/>
    <property type="match status" value="1"/>
</dbReference>
<evidence type="ECO:0000256" key="16">
    <source>
        <dbReference type="ARBA" id="ARBA00023136"/>
    </source>
</evidence>
<evidence type="ECO:0000256" key="6">
    <source>
        <dbReference type="ARBA" id="ARBA00022475"/>
    </source>
</evidence>
<keyword evidence="16 19" id="KW-0472">Membrane</keyword>